<sequence length="40" mass="4554">MILKNKGQRYIIDIIKGKLNRDSLIQTFIEGKGCFILSEG</sequence>
<dbReference type="AlphaFoldDB" id="G9ER88"/>
<reference evidence="1 2" key="1">
    <citation type="journal article" date="2011" name="BMC Genomics">
        <title>Insight into cross-talk between intra-amoebal pathogens.</title>
        <authorList>
            <person name="Gimenez G."/>
            <person name="Bertelli C."/>
            <person name="Moliner C."/>
            <person name="Robert C."/>
            <person name="Raoult D."/>
            <person name="Fournier P.E."/>
            <person name="Greub G."/>
        </authorList>
    </citation>
    <scope>NUCLEOTIDE SEQUENCE [LARGE SCALE GENOMIC DNA]</scope>
    <source>
        <strain evidence="1 2">LLAP12</strain>
    </source>
</reference>
<dbReference type="InParanoid" id="G9ER88"/>
<proteinExistence type="predicted"/>
<organism evidence="1 2">
    <name type="scientific">Legionella drancourtii LLAP12</name>
    <dbReference type="NCBI Taxonomy" id="658187"/>
    <lineage>
        <taxon>Bacteria</taxon>
        <taxon>Pseudomonadati</taxon>
        <taxon>Pseudomonadota</taxon>
        <taxon>Gammaproteobacteria</taxon>
        <taxon>Legionellales</taxon>
        <taxon>Legionellaceae</taxon>
        <taxon>Legionella</taxon>
    </lineage>
</organism>
<protein>
    <submittedName>
        <fullName evidence="1">Uncharacterized protein</fullName>
    </submittedName>
</protein>
<dbReference type="HOGENOM" id="CLU_3291770_0_0_6"/>
<gene>
    <name evidence="1" type="ORF">LDG_7800</name>
</gene>
<dbReference type="EMBL" id="JH413834">
    <property type="protein sequence ID" value="EHL30201.1"/>
    <property type="molecule type" value="Genomic_DNA"/>
</dbReference>
<evidence type="ECO:0000313" key="1">
    <source>
        <dbReference type="EMBL" id="EHL30201.1"/>
    </source>
</evidence>
<keyword evidence="2" id="KW-1185">Reference proteome</keyword>
<accession>G9ER88</accession>
<name>G9ER88_9GAMM</name>
<dbReference type="Proteomes" id="UP000002770">
    <property type="component" value="Unassembled WGS sequence"/>
</dbReference>
<evidence type="ECO:0000313" key="2">
    <source>
        <dbReference type="Proteomes" id="UP000002770"/>
    </source>
</evidence>
<dbReference type="STRING" id="658187.LDG_7800"/>